<dbReference type="Gene3D" id="3.80.10.10">
    <property type="entry name" value="Ribonuclease Inhibitor"/>
    <property type="match status" value="1"/>
</dbReference>
<reference evidence="2 3" key="1">
    <citation type="journal article" date="2019" name="Nat. Ecol. Evol.">
        <title>Megaphylogeny resolves global patterns of mushroom evolution.</title>
        <authorList>
            <person name="Varga T."/>
            <person name="Krizsan K."/>
            <person name="Foldi C."/>
            <person name="Dima B."/>
            <person name="Sanchez-Garcia M."/>
            <person name="Sanchez-Ramirez S."/>
            <person name="Szollosi G.J."/>
            <person name="Szarkandi J.G."/>
            <person name="Papp V."/>
            <person name="Albert L."/>
            <person name="Andreopoulos W."/>
            <person name="Angelini C."/>
            <person name="Antonin V."/>
            <person name="Barry K.W."/>
            <person name="Bougher N.L."/>
            <person name="Buchanan P."/>
            <person name="Buyck B."/>
            <person name="Bense V."/>
            <person name="Catcheside P."/>
            <person name="Chovatia M."/>
            <person name="Cooper J."/>
            <person name="Damon W."/>
            <person name="Desjardin D."/>
            <person name="Finy P."/>
            <person name="Geml J."/>
            <person name="Haridas S."/>
            <person name="Hughes K."/>
            <person name="Justo A."/>
            <person name="Karasinski D."/>
            <person name="Kautmanova I."/>
            <person name="Kiss B."/>
            <person name="Kocsube S."/>
            <person name="Kotiranta H."/>
            <person name="LaButti K.M."/>
            <person name="Lechner B.E."/>
            <person name="Liimatainen K."/>
            <person name="Lipzen A."/>
            <person name="Lukacs Z."/>
            <person name="Mihaltcheva S."/>
            <person name="Morgado L.N."/>
            <person name="Niskanen T."/>
            <person name="Noordeloos M.E."/>
            <person name="Ohm R.A."/>
            <person name="Ortiz-Santana B."/>
            <person name="Ovrebo C."/>
            <person name="Racz N."/>
            <person name="Riley R."/>
            <person name="Savchenko A."/>
            <person name="Shiryaev A."/>
            <person name="Soop K."/>
            <person name="Spirin V."/>
            <person name="Szebenyi C."/>
            <person name="Tomsovsky M."/>
            <person name="Tulloss R.E."/>
            <person name="Uehling J."/>
            <person name="Grigoriev I.V."/>
            <person name="Vagvolgyi C."/>
            <person name="Papp T."/>
            <person name="Martin F.M."/>
            <person name="Miettinen O."/>
            <person name="Hibbett D.S."/>
            <person name="Nagy L.G."/>
        </authorList>
    </citation>
    <scope>NUCLEOTIDE SEQUENCE [LARGE SCALE GENOMIC DNA]</scope>
    <source>
        <strain evidence="2 3">OMC1185</strain>
    </source>
</reference>
<evidence type="ECO:0000313" key="3">
    <source>
        <dbReference type="Proteomes" id="UP000305948"/>
    </source>
</evidence>
<dbReference type="SUPFAM" id="SSF52047">
    <property type="entry name" value="RNI-like"/>
    <property type="match status" value="1"/>
</dbReference>
<dbReference type="PANTHER" id="PTHR16134:SF119">
    <property type="entry name" value="AT02038P-RELATED"/>
    <property type="match status" value="1"/>
</dbReference>
<protein>
    <submittedName>
        <fullName evidence="2">RNI-like protein</fullName>
    </submittedName>
</protein>
<name>A0A5C3N6K0_9AGAM</name>
<organism evidence="2 3">
    <name type="scientific">Heliocybe sulcata</name>
    <dbReference type="NCBI Taxonomy" id="5364"/>
    <lineage>
        <taxon>Eukaryota</taxon>
        <taxon>Fungi</taxon>
        <taxon>Dikarya</taxon>
        <taxon>Basidiomycota</taxon>
        <taxon>Agaricomycotina</taxon>
        <taxon>Agaricomycetes</taxon>
        <taxon>Gloeophyllales</taxon>
        <taxon>Gloeophyllaceae</taxon>
        <taxon>Heliocybe</taxon>
    </lineage>
</organism>
<gene>
    <name evidence="2" type="ORF">OE88DRAFT_1657719</name>
</gene>
<accession>A0A5C3N6K0</accession>
<dbReference type="PANTHER" id="PTHR16134">
    <property type="entry name" value="F-BOX/TPR REPEAT PROTEIN POF3"/>
    <property type="match status" value="1"/>
</dbReference>
<evidence type="ECO:0000259" key="1">
    <source>
        <dbReference type="Pfam" id="PF12937"/>
    </source>
</evidence>
<dbReference type="AlphaFoldDB" id="A0A5C3N6K0"/>
<sequence length="554" mass="62154">MHRCLTIAEILQHIFEHIPVSRNLVNLAAVCHAFSEPALEILWQDVSLWTLVVYTVPTSVLDVSEITNALDNGSTTVKRVARMVCPPRPEEMDRFIYYASFIRSLHVSGNYWKGKYKHPMVLDSSIFDALVFLQRPQLTLPNLRSLSISSLPAWMCGRLDIFLVPSIRKLVYGSITSNDQTCIPFMAQMRRSCAQVEILQLKNLSDSQEVLKGVHKFIGSFSNIRQLDYLHTWPDGAILHLLAQMPALEDLKYYMMGHGSATQAFGPRLPHAFRCFPSLKTLRVQSNKLSHIELLLTMVQSAPLEQLILTRCSPHAEAQWSNEHRVFRTLTVLRLTSRWSDISVTFLARMSLPCLEELHINSTDSLGDSISTVSATCSLSSLRCLHIHRACTPTGLTIPIDSVIRPLLAFYRIEHLRLSSRHTFEISDKTLEEFASSWPHLKHIYLGSDADKNASSVTLKGIASLAFHCTGLEHIALPVVNITRAPTIEGLGCQNTHRNSNVKEIDFGPTAVPAECIEEVASVLSQIFPTLRKFRTKASTFALNLQPSDPPSLI</sequence>
<dbReference type="Proteomes" id="UP000305948">
    <property type="component" value="Unassembled WGS sequence"/>
</dbReference>
<evidence type="ECO:0000313" key="2">
    <source>
        <dbReference type="EMBL" id="TFK52447.1"/>
    </source>
</evidence>
<dbReference type="InterPro" id="IPR001810">
    <property type="entry name" value="F-box_dom"/>
</dbReference>
<dbReference type="Pfam" id="PF12937">
    <property type="entry name" value="F-box-like"/>
    <property type="match status" value="1"/>
</dbReference>
<proteinExistence type="predicted"/>
<dbReference type="InterPro" id="IPR032675">
    <property type="entry name" value="LRR_dom_sf"/>
</dbReference>
<dbReference type="OrthoDB" id="3258386at2759"/>
<keyword evidence="3" id="KW-1185">Reference proteome</keyword>
<dbReference type="EMBL" id="ML213509">
    <property type="protein sequence ID" value="TFK52447.1"/>
    <property type="molecule type" value="Genomic_DNA"/>
</dbReference>
<feature type="domain" description="F-box" evidence="1">
    <location>
        <begin position="9"/>
        <end position="47"/>
    </location>
</feature>